<dbReference type="Pfam" id="PF08481">
    <property type="entry name" value="GBS_Bsp-like"/>
    <property type="match status" value="3"/>
</dbReference>
<evidence type="ECO:0000313" key="2">
    <source>
        <dbReference type="EMBL" id="OMD48450.1"/>
    </source>
</evidence>
<evidence type="ECO:0000313" key="3">
    <source>
        <dbReference type="Proteomes" id="UP000187412"/>
    </source>
</evidence>
<dbReference type="EMBL" id="MPTB01000012">
    <property type="protein sequence ID" value="OMD48450.1"/>
    <property type="molecule type" value="Genomic_DNA"/>
</dbReference>
<protein>
    <submittedName>
        <fullName evidence="2">Uncharacterized protein</fullName>
    </submittedName>
</protein>
<feature type="signal peptide" evidence="1">
    <location>
        <begin position="1"/>
        <end position="26"/>
    </location>
</feature>
<evidence type="ECO:0000256" key="1">
    <source>
        <dbReference type="SAM" id="SignalP"/>
    </source>
</evidence>
<comment type="caution">
    <text evidence="2">The sequence shown here is derived from an EMBL/GenBank/DDBJ whole genome shotgun (WGS) entry which is preliminary data.</text>
</comment>
<dbReference type="Proteomes" id="UP000187412">
    <property type="component" value="Unassembled WGS sequence"/>
</dbReference>
<keyword evidence="1" id="KW-0732">Signal</keyword>
<accession>A0ABX3HDH2</accession>
<proteinExistence type="predicted"/>
<organism evidence="2 3">
    <name type="scientific">Paenibacillus borealis</name>
    <dbReference type="NCBI Taxonomy" id="160799"/>
    <lineage>
        <taxon>Bacteria</taxon>
        <taxon>Bacillati</taxon>
        <taxon>Bacillota</taxon>
        <taxon>Bacilli</taxon>
        <taxon>Bacillales</taxon>
        <taxon>Paenibacillaceae</taxon>
        <taxon>Paenibacillus</taxon>
    </lineage>
</organism>
<feature type="chain" id="PRO_5046994334" evidence="1">
    <location>
        <begin position="27"/>
        <end position="373"/>
    </location>
</feature>
<reference evidence="2 3" key="1">
    <citation type="submission" date="2016-10" db="EMBL/GenBank/DDBJ databases">
        <title>Paenibacillus species isolates.</title>
        <authorList>
            <person name="Beno S.M."/>
        </authorList>
    </citation>
    <scope>NUCLEOTIDE SEQUENCE [LARGE SCALE GENOMIC DNA]</scope>
    <source>
        <strain evidence="2 3">FSL H7-0744</strain>
    </source>
</reference>
<gene>
    <name evidence="2" type="ORF">BSK56_11805</name>
</gene>
<keyword evidence="3" id="KW-1185">Reference proteome</keyword>
<dbReference type="Gene3D" id="2.60.40.3760">
    <property type="match status" value="3"/>
</dbReference>
<name>A0ABX3HDH2_PAEBO</name>
<sequence length="373" mass="41983">MKKSMIVTLLASVFLTFFIFNTKTSAAVVLEGVDSNYIIKDMNGTPQRQKINIYNQSRLEMEILPDNSMIQYTYDANGNLLKRSKATPAEPYIFSTSVVSYDIYLKGVPDSVKTVRFPTWTEYNQQDDLEWIDGVKVAPNLWRGTVVVSKHRMETGAYVTHVYADSNAVAGVTTQIKNTQTVRAPQTVGLDAEYYEVVIEGVSRTIQEVKFPTWTEKNDQDDIERPYVIGERIGNTTWKIRIPFSKHNYEAGNYFTHIYAHDKYGNSNYIGGTSVAVKGGVGVSGPKTTNISAGSYDVLIYGLDPNIKRVQFPTWTPNKEQDDLEWIEGVKVAPGVWKATVLFQRHNSEVGSYITDIYADNKYVGGLVCNVNR</sequence>
<dbReference type="InterPro" id="IPR013688">
    <property type="entry name" value="GBS_Bsp-like"/>
</dbReference>
<dbReference type="RefSeq" id="WP_076110691.1">
    <property type="nucleotide sequence ID" value="NZ_MPTB01000012.1"/>
</dbReference>